<dbReference type="STRING" id="1855912.LuPra_05918"/>
<dbReference type="Proteomes" id="UP000076079">
    <property type="component" value="Chromosome"/>
</dbReference>
<dbReference type="KEGG" id="abac:LuPra_05918"/>
<dbReference type="OrthoDB" id="9810303at2"/>
<keyword evidence="1" id="KW-0472">Membrane</keyword>
<organism evidence="3 4">
    <name type="scientific">Luteitalea pratensis</name>
    <dbReference type="NCBI Taxonomy" id="1855912"/>
    <lineage>
        <taxon>Bacteria</taxon>
        <taxon>Pseudomonadati</taxon>
        <taxon>Acidobacteriota</taxon>
        <taxon>Vicinamibacteria</taxon>
        <taxon>Vicinamibacterales</taxon>
        <taxon>Vicinamibacteraceae</taxon>
        <taxon>Luteitalea</taxon>
    </lineage>
</organism>
<accession>A0A143PV53</accession>
<gene>
    <name evidence="3" type="primary">arnC_6</name>
    <name evidence="3" type="ORF">LuPra_05918</name>
</gene>
<dbReference type="InterPro" id="IPR001173">
    <property type="entry name" value="Glyco_trans_2-like"/>
</dbReference>
<dbReference type="PANTHER" id="PTHR48090">
    <property type="entry name" value="UNDECAPRENYL-PHOSPHATE 4-DEOXY-4-FORMAMIDO-L-ARABINOSE TRANSFERASE-RELATED"/>
    <property type="match status" value="1"/>
</dbReference>
<name>A0A143PV53_LUTPR</name>
<keyword evidence="1" id="KW-1133">Transmembrane helix</keyword>
<dbReference type="Pfam" id="PF00535">
    <property type="entry name" value="Glycos_transf_2"/>
    <property type="match status" value="1"/>
</dbReference>
<evidence type="ECO:0000313" key="4">
    <source>
        <dbReference type="Proteomes" id="UP000076079"/>
    </source>
</evidence>
<dbReference type="AlphaFoldDB" id="A0A143PV53"/>
<reference evidence="3 4" key="1">
    <citation type="journal article" date="2016" name="Genome Announc.">
        <title>First Complete Genome Sequence of a Subdivision 6 Acidobacterium Strain.</title>
        <authorList>
            <person name="Huang S."/>
            <person name="Vieira S."/>
            <person name="Bunk B."/>
            <person name="Riedel T."/>
            <person name="Sproer C."/>
            <person name="Overmann J."/>
        </authorList>
    </citation>
    <scope>NUCLEOTIDE SEQUENCE [LARGE SCALE GENOMIC DNA]</scope>
    <source>
        <strain evidence="4">DSM 100886 HEG_-6_39</strain>
    </source>
</reference>
<proteinExistence type="predicted"/>
<protein>
    <submittedName>
        <fullName evidence="3">Undecaprenyl-phosphate 4-deoxy-4-formamido-L-arabinose transferase</fullName>
        <ecNumber evidence="3">2.4.2.53</ecNumber>
    </submittedName>
</protein>
<dbReference type="CDD" id="cd04179">
    <property type="entry name" value="DPM_DPG-synthase_like"/>
    <property type="match status" value="1"/>
</dbReference>
<dbReference type="RefSeq" id="WP_110174078.1">
    <property type="nucleotide sequence ID" value="NZ_CP015136.1"/>
</dbReference>
<dbReference type="SUPFAM" id="SSF53448">
    <property type="entry name" value="Nucleotide-diphospho-sugar transferases"/>
    <property type="match status" value="1"/>
</dbReference>
<keyword evidence="3" id="KW-0328">Glycosyltransferase</keyword>
<evidence type="ECO:0000313" key="3">
    <source>
        <dbReference type="EMBL" id="AMY12637.1"/>
    </source>
</evidence>
<dbReference type="InterPro" id="IPR050256">
    <property type="entry name" value="Glycosyltransferase_2"/>
</dbReference>
<feature type="transmembrane region" description="Helical" evidence="1">
    <location>
        <begin position="253"/>
        <end position="273"/>
    </location>
</feature>
<dbReference type="Gene3D" id="3.90.550.10">
    <property type="entry name" value="Spore Coat Polysaccharide Biosynthesis Protein SpsA, Chain A"/>
    <property type="match status" value="1"/>
</dbReference>
<reference evidence="4" key="2">
    <citation type="submission" date="2016-04" db="EMBL/GenBank/DDBJ databases">
        <title>First Complete Genome Sequence of a Subdivision 6 Acidobacterium.</title>
        <authorList>
            <person name="Huang S."/>
            <person name="Vieira S."/>
            <person name="Bunk B."/>
            <person name="Riedel T."/>
            <person name="Sproeer C."/>
            <person name="Overmann J."/>
        </authorList>
    </citation>
    <scope>NUCLEOTIDE SEQUENCE [LARGE SCALE GENOMIC DNA]</scope>
    <source>
        <strain evidence="4">DSM 100886 HEG_-6_39</strain>
    </source>
</reference>
<dbReference type="GO" id="GO:0099621">
    <property type="term" value="F:undecaprenyl-phosphate 4-deoxy-4-formamido-L-arabinose transferase activity"/>
    <property type="evidence" value="ECO:0007669"/>
    <property type="project" value="UniProtKB-EC"/>
</dbReference>
<keyword evidence="4" id="KW-1185">Reference proteome</keyword>
<dbReference type="EC" id="2.4.2.53" evidence="3"/>
<evidence type="ECO:0000259" key="2">
    <source>
        <dbReference type="Pfam" id="PF00535"/>
    </source>
</evidence>
<feature type="transmembrane region" description="Helical" evidence="1">
    <location>
        <begin position="227"/>
        <end position="247"/>
    </location>
</feature>
<dbReference type="InterPro" id="IPR029044">
    <property type="entry name" value="Nucleotide-diphossugar_trans"/>
</dbReference>
<keyword evidence="3" id="KW-0808">Transferase</keyword>
<evidence type="ECO:0000256" key="1">
    <source>
        <dbReference type="SAM" id="Phobius"/>
    </source>
</evidence>
<dbReference type="EMBL" id="CP015136">
    <property type="protein sequence ID" value="AMY12637.1"/>
    <property type="molecule type" value="Genomic_DNA"/>
</dbReference>
<keyword evidence="1" id="KW-0812">Transmembrane</keyword>
<dbReference type="PANTHER" id="PTHR48090:SF7">
    <property type="entry name" value="RFBJ PROTEIN"/>
    <property type="match status" value="1"/>
</dbReference>
<sequence length="286" mass="30450">MAAPETVSILIPAFNEGPVVADVIGALRATANWHEIILVDDGSSDETAAAAEAAGARVLRHPYNKGNGAAVKTGIRAASGEYVLVIDGDGQHKPEDACRIVDGLGDYDLIVGAREGHTQATGVRRAGNGLLNAFATYMTGRQIPDLTSGFRGARLSILREFLHLIPNGFSTPTTTTLAFIKAGYSVRFLPIEARQRTGVSKIRLARDGTKFLLIILKIVTIFSPMKIFLPVSVSAFLLGVAYGAWTVVISGRIANGSVLLLMFSVIVFLVGLVSEQISALRFEGRT</sequence>
<feature type="domain" description="Glycosyltransferase 2-like" evidence="2">
    <location>
        <begin position="8"/>
        <end position="160"/>
    </location>
</feature>